<keyword evidence="4 8" id="KW-0812">Transmembrane</keyword>
<dbReference type="PANTHER" id="PTHR42865:SF7">
    <property type="entry name" value="PROTON_GLUTAMATE-ASPARTATE SYMPORTER"/>
    <property type="match status" value="1"/>
</dbReference>
<feature type="transmembrane region" description="Helical" evidence="8">
    <location>
        <begin position="224"/>
        <end position="250"/>
    </location>
</feature>
<dbReference type="Gene3D" id="1.10.3860.10">
    <property type="entry name" value="Sodium:dicarboxylate symporter"/>
    <property type="match status" value="1"/>
</dbReference>
<dbReference type="PANTHER" id="PTHR42865">
    <property type="entry name" value="PROTON/GLUTAMATE-ASPARTATE SYMPORTER"/>
    <property type="match status" value="1"/>
</dbReference>
<evidence type="ECO:0000256" key="4">
    <source>
        <dbReference type="ARBA" id="ARBA00022692"/>
    </source>
</evidence>
<evidence type="ECO:0000256" key="7">
    <source>
        <dbReference type="ARBA" id="ARBA00023136"/>
    </source>
</evidence>
<comment type="subcellular location">
    <subcellularLocation>
        <location evidence="1">Cell membrane</location>
        <topology evidence="1">Multi-pass membrane protein</topology>
    </subcellularLocation>
</comment>
<dbReference type="AlphaFoldDB" id="A0A1G5WS51"/>
<dbReference type="GO" id="GO:0015293">
    <property type="term" value="F:symporter activity"/>
    <property type="evidence" value="ECO:0007669"/>
    <property type="project" value="UniProtKB-KW"/>
</dbReference>
<keyword evidence="3" id="KW-1003">Cell membrane</keyword>
<accession>A0A1G5WS51</accession>
<evidence type="ECO:0000256" key="8">
    <source>
        <dbReference type="SAM" id="Phobius"/>
    </source>
</evidence>
<evidence type="ECO:0000256" key="5">
    <source>
        <dbReference type="ARBA" id="ARBA00022847"/>
    </source>
</evidence>
<sequence length="432" mass="46223">MIEKVKKISLGNWMLIGMLLGFLVGLLLNFYVQNPFIKNVILIDNVFYLGGTGFIKLMKMLVVPLVFFSIVVGVASISDIKKIGAIGGTTILIYLVTTAIAVSVALMIAGVIQPGTGLNMSGLAQANVTTNTTVTDTILGMIPDNPFSSLANGDMLPVIIFGLLVGIILAKLREETQVVNDFFTQGNKIMMEMTRIVMKFAPIGIFCLMAKTFASLGFEGLLPLAKYVLCVLVGLAIQAFVVYPSLMVIATRLNPIKFFKKFISVMFFAFSSSTSNATIPLNLSKLSELGVSREVSSFTIPLGATINMDGTAIMQGCAVMFASQAYGIDLGMSALLTVVFTAVMASIGTAGVPSVGLITLNMVFNSVGLPVDAIGIIMGIDHILDMFRTAVNVTGDAICTIIVSFRNKSMDVDVFNGKKAPSEESWDDITQF</sequence>
<dbReference type="GO" id="GO:0006835">
    <property type="term" value="P:dicarboxylic acid transport"/>
    <property type="evidence" value="ECO:0007669"/>
    <property type="project" value="TreeGrafter"/>
</dbReference>
<keyword evidence="6 8" id="KW-1133">Transmembrane helix</keyword>
<dbReference type="SUPFAM" id="SSF118215">
    <property type="entry name" value="Proton glutamate symport protein"/>
    <property type="match status" value="1"/>
</dbReference>
<dbReference type="GO" id="GO:0005886">
    <property type="term" value="C:plasma membrane"/>
    <property type="evidence" value="ECO:0007669"/>
    <property type="project" value="UniProtKB-SubCell"/>
</dbReference>
<dbReference type="Proteomes" id="UP000323439">
    <property type="component" value="Unassembled WGS sequence"/>
</dbReference>
<feature type="transmembrane region" description="Helical" evidence="8">
    <location>
        <begin position="358"/>
        <end position="380"/>
    </location>
</feature>
<gene>
    <name evidence="9" type="ORF">SAMN02910315_01601</name>
</gene>
<keyword evidence="7 8" id="KW-0472">Membrane</keyword>
<feature type="transmembrane region" description="Helical" evidence="8">
    <location>
        <begin position="12"/>
        <end position="32"/>
    </location>
</feature>
<reference evidence="9 10" key="1">
    <citation type="submission" date="2016-10" db="EMBL/GenBank/DDBJ databases">
        <authorList>
            <person name="Varghese N."/>
            <person name="Submissions S."/>
        </authorList>
    </citation>
    <scope>NUCLEOTIDE SEQUENCE [LARGE SCALE GENOMIC DNA]</scope>
    <source>
        <strain evidence="9 10">DSM 16643</strain>
    </source>
</reference>
<feature type="transmembrane region" description="Helical" evidence="8">
    <location>
        <begin position="334"/>
        <end position="352"/>
    </location>
</feature>
<name>A0A1G5WS51_9EURY</name>
<feature type="transmembrane region" description="Helical" evidence="8">
    <location>
        <begin position="155"/>
        <end position="172"/>
    </location>
</feature>
<evidence type="ECO:0000256" key="2">
    <source>
        <dbReference type="ARBA" id="ARBA00022448"/>
    </source>
</evidence>
<dbReference type="PRINTS" id="PR00173">
    <property type="entry name" value="EDTRNSPORT"/>
</dbReference>
<dbReference type="InterPro" id="IPR036458">
    <property type="entry name" value="Na:dicarbo_symporter_sf"/>
</dbReference>
<evidence type="ECO:0000256" key="6">
    <source>
        <dbReference type="ARBA" id="ARBA00022989"/>
    </source>
</evidence>
<keyword evidence="2" id="KW-0813">Transport</keyword>
<evidence type="ECO:0000313" key="9">
    <source>
        <dbReference type="EMBL" id="SDA60734.1"/>
    </source>
</evidence>
<keyword evidence="10" id="KW-1185">Reference proteome</keyword>
<evidence type="ECO:0000313" key="10">
    <source>
        <dbReference type="Proteomes" id="UP000323439"/>
    </source>
</evidence>
<keyword evidence="5" id="KW-0769">Symport</keyword>
<feature type="transmembrane region" description="Helical" evidence="8">
    <location>
        <begin position="61"/>
        <end position="80"/>
    </location>
</feature>
<organism evidence="9 10">
    <name type="scientific">Methanobrevibacter millerae</name>
    <dbReference type="NCBI Taxonomy" id="230361"/>
    <lineage>
        <taxon>Archaea</taxon>
        <taxon>Methanobacteriati</taxon>
        <taxon>Methanobacteriota</taxon>
        <taxon>Methanomada group</taxon>
        <taxon>Methanobacteria</taxon>
        <taxon>Methanobacteriales</taxon>
        <taxon>Methanobacteriaceae</taxon>
        <taxon>Methanobrevibacter</taxon>
    </lineage>
</organism>
<dbReference type="EMBL" id="FMXB01000012">
    <property type="protein sequence ID" value="SDA60734.1"/>
    <property type="molecule type" value="Genomic_DNA"/>
</dbReference>
<feature type="transmembrane region" description="Helical" evidence="8">
    <location>
        <begin position="196"/>
        <end position="218"/>
    </location>
</feature>
<dbReference type="Pfam" id="PF00375">
    <property type="entry name" value="SDF"/>
    <property type="match status" value="1"/>
</dbReference>
<dbReference type="FunFam" id="1.10.3860.10:FF:000001">
    <property type="entry name" value="C4-dicarboxylate transport protein"/>
    <property type="match status" value="1"/>
</dbReference>
<dbReference type="RefSeq" id="WP_149732132.1">
    <property type="nucleotide sequence ID" value="NZ_FMXB01000012.1"/>
</dbReference>
<evidence type="ECO:0000256" key="3">
    <source>
        <dbReference type="ARBA" id="ARBA00022475"/>
    </source>
</evidence>
<evidence type="ECO:0000256" key="1">
    <source>
        <dbReference type="ARBA" id="ARBA00004651"/>
    </source>
</evidence>
<dbReference type="STRING" id="230361.sm9_1913"/>
<feature type="transmembrane region" description="Helical" evidence="8">
    <location>
        <begin position="92"/>
        <end position="112"/>
    </location>
</feature>
<dbReference type="OrthoDB" id="3015at2157"/>
<proteinExistence type="predicted"/>
<protein>
    <submittedName>
        <fullName evidence="9">Na+/H+-dicarboxylate symporter</fullName>
    </submittedName>
</protein>
<dbReference type="InterPro" id="IPR001991">
    <property type="entry name" value="Na-dicarboxylate_symporter"/>
</dbReference>